<dbReference type="SUPFAM" id="SSF53335">
    <property type="entry name" value="S-adenosyl-L-methionine-dependent methyltransferases"/>
    <property type="match status" value="1"/>
</dbReference>
<accession>A0A2T1N725</accession>
<keyword evidence="10" id="KW-1185">Reference proteome</keyword>
<dbReference type="InterPro" id="IPR029063">
    <property type="entry name" value="SAM-dependent_MTases_sf"/>
</dbReference>
<dbReference type="PANTHER" id="PTHR10629">
    <property type="entry name" value="CYTOSINE-SPECIFIC METHYLTRANSFERASE"/>
    <property type="match status" value="1"/>
</dbReference>
<dbReference type="Gene3D" id="3.90.120.10">
    <property type="entry name" value="DNA Methylase, subunit A, domain 2"/>
    <property type="match status" value="1"/>
</dbReference>
<evidence type="ECO:0000313" key="9">
    <source>
        <dbReference type="EMBL" id="PSG87393.1"/>
    </source>
</evidence>
<dbReference type="Pfam" id="PF00145">
    <property type="entry name" value="DNA_methylase"/>
    <property type="match status" value="1"/>
</dbReference>
<dbReference type="PANTHER" id="PTHR10629:SF52">
    <property type="entry name" value="DNA (CYTOSINE-5)-METHYLTRANSFERASE 1"/>
    <property type="match status" value="1"/>
</dbReference>
<name>A0A2T1N725_9FLAO</name>
<keyword evidence="1 6" id="KW-0489">Methyltransferase</keyword>
<keyword evidence="2 6" id="KW-0808">Transferase</keyword>
<dbReference type="InterPro" id="IPR031303">
    <property type="entry name" value="C5_meth_CS"/>
</dbReference>
<comment type="similarity">
    <text evidence="6 7">Belongs to the class I-like SAM-binding methyltransferase superfamily. C5-methyltransferase family.</text>
</comment>
<dbReference type="PROSITE" id="PS00094">
    <property type="entry name" value="C5_MTASE_1"/>
    <property type="match status" value="1"/>
</dbReference>
<evidence type="ECO:0000313" key="10">
    <source>
        <dbReference type="Proteomes" id="UP000238426"/>
    </source>
</evidence>
<gene>
    <name evidence="9" type="ORF">C7H52_10950</name>
</gene>
<dbReference type="OrthoDB" id="32195at2"/>
<dbReference type="GO" id="GO:0003886">
    <property type="term" value="F:DNA (cytosine-5-)-methyltransferase activity"/>
    <property type="evidence" value="ECO:0007669"/>
    <property type="project" value="UniProtKB-EC"/>
</dbReference>
<evidence type="ECO:0000256" key="1">
    <source>
        <dbReference type="ARBA" id="ARBA00022603"/>
    </source>
</evidence>
<dbReference type="NCBIfam" id="TIGR00675">
    <property type="entry name" value="dcm"/>
    <property type="match status" value="1"/>
</dbReference>
<feature type="active site" evidence="6">
    <location>
        <position position="118"/>
    </location>
</feature>
<dbReference type="GO" id="GO:0003677">
    <property type="term" value="F:DNA binding"/>
    <property type="evidence" value="ECO:0007669"/>
    <property type="project" value="TreeGrafter"/>
</dbReference>
<comment type="catalytic activity">
    <reaction evidence="5 8">
        <text>a 2'-deoxycytidine in DNA + S-adenosyl-L-methionine = a 5-methyl-2'-deoxycytidine in DNA + S-adenosyl-L-homocysteine + H(+)</text>
        <dbReference type="Rhea" id="RHEA:13681"/>
        <dbReference type="Rhea" id="RHEA-COMP:11369"/>
        <dbReference type="Rhea" id="RHEA-COMP:11370"/>
        <dbReference type="ChEBI" id="CHEBI:15378"/>
        <dbReference type="ChEBI" id="CHEBI:57856"/>
        <dbReference type="ChEBI" id="CHEBI:59789"/>
        <dbReference type="ChEBI" id="CHEBI:85452"/>
        <dbReference type="ChEBI" id="CHEBI:85454"/>
        <dbReference type="EC" id="2.1.1.37"/>
    </reaction>
</comment>
<dbReference type="PRINTS" id="PR00105">
    <property type="entry name" value="C5METTRFRASE"/>
</dbReference>
<keyword evidence="3 6" id="KW-0949">S-adenosyl-L-methionine</keyword>
<evidence type="ECO:0000256" key="7">
    <source>
        <dbReference type="RuleBase" id="RU000416"/>
    </source>
</evidence>
<evidence type="ECO:0000256" key="6">
    <source>
        <dbReference type="PROSITE-ProRule" id="PRU01016"/>
    </source>
</evidence>
<evidence type="ECO:0000256" key="8">
    <source>
        <dbReference type="RuleBase" id="RU000417"/>
    </source>
</evidence>
<dbReference type="PROSITE" id="PS51679">
    <property type="entry name" value="SAM_MT_C5"/>
    <property type="match status" value="1"/>
</dbReference>
<evidence type="ECO:0000256" key="4">
    <source>
        <dbReference type="ARBA" id="ARBA00022747"/>
    </source>
</evidence>
<sequence>MCMALCVWQFQFIYIYLHTIISVMDDRKSQVKNSNKKDLKLLSFFSGAMGLDIGLHKVGFKTLLACEIDKSSRETIVANNPKIGLIGDIRNYSTEEILEYAGLENREEVDLIVGGPPCQAFSSAGNRRGLADERGNVFLKFIEVIENIQPKFAVIENVRGLLSATYSIDLKEEEEIFLAPELKELKGATMYYIYNRLRDAGYQLSFNLYNSANYGTPQSRERVIIVCSRVNDYVPYLKPTHSKDGEFGLKKWKVLKSALKGLNGNNNEFIKFPEKRLKYYRLLKAGENWRNLTEELQKEALGKSYYLGGGKTGFFRRLSWDKPSPTLVTHPAMPATDLGHPEEDRPLSVLEYKRIQEFPDEWEIKGSLINKYKQIGNAVPVSVGKAIGQLIISLSKNKKVENIPNFKYSRYLNTSSESFVLDFEKRARKLIEEKEKNQLSLF</sequence>
<evidence type="ECO:0000256" key="2">
    <source>
        <dbReference type="ARBA" id="ARBA00022679"/>
    </source>
</evidence>
<dbReference type="EC" id="2.1.1.37" evidence="8"/>
<dbReference type="InterPro" id="IPR001525">
    <property type="entry name" value="C5_MeTfrase"/>
</dbReference>
<dbReference type="Proteomes" id="UP000238426">
    <property type="component" value="Unassembled WGS sequence"/>
</dbReference>
<dbReference type="GO" id="GO:0009307">
    <property type="term" value="P:DNA restriction-modification system"/>
    <property type="evidence" value="ECO:0007669"/>
    <property type="project" value="UniProtKB-KW"/>
</dbReference>
<evidence type="ECO:0000256" key="5">
    <source>
        <dbReference type="ARBA" id="ARBA00047422"/>
    </source>
</evidence>
<protein>
    <recommendedName>
        <fullName evidence="8">Cytosine-specific methyltransferase</fullName>
        <ecNumber evidence="8">2.1.1.37</ecNumber>
    </recommendedName>
</protein>
<dbReference type="GO" id="GO:0044027">
    <property type="term" value="P:negative regulation of gene expression via chromosomal CpG island methylation"/>
    <property type="evidence" value="ECO:0007669"/>
    <property type="project" value="TreeGrafter"/>
</dbReference>
<proteinExistence type="inferred from homology"/>
<comment type="caution">
    <text evidence="9">The sequence shown here is derived from an EMBL/GenBank/DDBJ whole genome shotgun (WGS) entry which is preliminary data.</text>
</comment>
<dbReference type="GO" id="GO:0032259">
    <property type="term" value="P:methylation"/>
    <property type="evidence" value="ECO:0007669"/>
    <property type="project" value="UniProtKB-KW"/>
</dbReference>
<dbReference type="InterPro" id="IPR018117">
    <property type="entry name" value="C5_DNA_meth_AS"/>
</dbReference>
<organism evidence="9 10">
    <name type="scientific">Aurantibacter aestuarii</name>
    <dbReference type="NCBI Taxonomy" id="1266046"/>
    <lineage>
        <taxon>Bacteria</taxon>
        <taxon>Pseudomonadati</taxon>
        <taxon>Bacteroidota</taxon>
        <taxon>Flavobacteriia</taxon>
        <taxon>Flavobacteriales</taxon>
        <taxon>Flavobacteriaceae</taxon>
        <taxon>Aurantibacter</taxon>
    </lineage>
</organism>
<dbReference type="Gene3D" id="3.40.50.150">
    <property type="entry name" value="Vaccinia Virus protein VP39"/>
    <property type="match status" value="1"/>
</dbReference>
<dbReference type="InterPro" id="IPR050390">
    <property type="entry name" value="C5-Methyltransferase"/>
</dbReference>
<dbReference type="EMBL" id="PXOQ01000010">
    <property type="protein sequence ID" value="PSG87393.1"/>
    <property type="molecule type" value="Genomic_DNA"/>
</dbReference>
<keyword evidence="4" id="KW-0680">Restriction system</keyword>
<dbReference type="AlphaFoldDB" id="A0A2T1N725"/>
<dbReference type="PROSITE" id="PS00095">
    <property type="entry name" value="C5_MTASE_2"/>
    <property type="match status" value="1"/>
</dbReference>
<reference evidence="9 10" key="1">
    <citation type="submission" date="2018-03" db="EMBL/GenBank/DDBJ databases">
        <title>Mesoflavibacter sp. HG37 and Mesoflavibacter sp. HG96 sp.nov., two marine bacteria isolated from seawater of Western Pacific Ocean.</title>
        <authorList>
            <person name="Cheng H."/>
            <person name="Wu Y.-H."/>
            <person name="Guo L.-L."/>
            <person name="Xu X.-W."/>
        </authorList>
    </citation>
    <scope>NUCLEOTIDE SEQUENCE [LARGE SCALE GENOMIC DNA]</scope>
    <source>
        <strain evidence="9 10">KCTC 32269</strain>
    </source>
</reference>
<evidence type="ECO:0000256" key="3">
    <source>
        <dbReference type="ARBA" id="ARBA00022691"/>
    </source>
</evidence>